<gene>
    <name evidence="1" type="ORF">V8G54_012176</name>
</gene>
<evidence type="ECO:0000313" key="1">
    <source>
        <dbReference type="EMBL" id="WVZ14610.1"/>
    </source>
</evidence>
<organism evidence="1 2">
    <name type="scientific">Vigna mungo</name>
    <name type="common">Black gram</name>
    <name type="synonym">Phaseolus mungo</name>
    <dbReference type="NCBI Taxonomy" id="3915"/>
    <lineage>
        <taxon>Eukaryota</taxon>
        <taxon>Viridiplantae</taxon>
        <taxon>Streptophyta</taxon>
        <taxon>Embryophyta</taxon>
        <taxon>Tracheophyta</taxon>
        <taxon>Spermatophyta</taxon>
        <taxon>Magnoliopsida</taxon>
        <taxon>eudicotyledons</taxon>
        <taxon>Gunneridae</taxon>
        <taxon>Pentapetalae</taxon>
        <taxon>rosids</taxon>
        <taxon>fabids</taxon>
        <taxon>Fabales</taxon>
        <taxon>Fabaceae</taxon>
        <taxon>Papilionoideae</taxon>
        <taxon>50 kb inversion clade</taxon>
        <taxon>NPAAA clade</taxon>
        <taxon>indigoferoid/millettioid clade</taxon>
        <taxon>Phaseoleae</taxon>
        <taxon>Vigna</taxon>
    </lineage>
</organism>
<proteinExistence type="predicted"/>
<dbReference type="EMBL" id="CP144697">
    <property type="protein sequence ID" value="WVZ14610.1"/>
    <property type="molecule type" value="Genomic_DNA"/>
</dbReference>
<accession>A0AAQ3NQM0</accession>
<sequence>MSLLTPKSAILTSPFEFTRMFAGLMSRCAMLREWRHARPSRISRATAASLPSENVPLVARAVSRVPPSMYSMRMATSPEGFSKEPWKRTTWGQSVARRRMEVSENARRRMVASALLWMILSA</sequence>
<dbReference type="AntiFam" id="ANF00109">
    <property type="entry name" value="Shadow ORF (opposite afsK)"/>
</dbReference>
<keyword evidence="2" id="KW-1185">Reference proteome</keyword>
<protein>
    <submittedName>
        <fullName evidence="1">Uncharacterized protein</fullName>
    </submittedName>
</protein>
<reference evidence="1 2" key="1">
    <citation type="journal article" date="2023" name="Life. Sci Alliance">
        <title>Evolutionary insights into 3D genome organization and epigenetic landscape of Vigna mungo.</title>
        <authorList>
            <person name="Junaid A."/>
            <person name="Singh B."/>
            <person name="Bhatia S."/>
        </authorList>
    </citation>
    <scope>NUCLEOTIDE SEQUENCE [LARGE SCALE GENOMIC DNA]</scope>
    <source>
        <strain evidence="1">Urdbean</strain>
    </source>
</reference>
<dbReference type="Proteomes" id="UP001374535">
    <property type="component" value="Chromosome 4"/>
</dbReference>
<name>A0AAQ3NQM0_VIGMU</name>
<dbReference type="AlphaFoldDB" id="A0AAQ3NQM0"/>
<evidence type="ECO:0000313" key="2">
    <source>
        <dbReference type="Proteomes" id="UP001374535"/>
    </source>
</evidence>